<evidence type="ECO:0000313" key="3">
    <source>
        <dbReference type="Proteomes" id="UP000214355"/>
    </source>
</evidence>
<dbReference type="PRINTS" id="PR00111">
    <property type="entry name" value="ABHYDROLASE"/>
</dbReference>
<dbReference type="InterPro" id="IPR000639">
    <property type="entry name" value="Epox_hydrolase-like"/>
</dbReference>
<organism evidence="2 3">
    <name type="scientific">Arcanobacterium phocae</name>
    <dbReference type="NCBI Taxonomy" id="131112"/>
    <lineage>
        <taxon>Bacteria</taxon>
        <taxon>Bacillati</taxon>
        <taxon>Actinomycetota</taxon>
        <taxon>Actinomycetes</taxon>
        <taxon>Actinomycetales</taxon>
        <taxon>Actinomycetaceae</taxon>
        <taxon>Arcanobacterium</taxon>
    </lineage>
</organism>
<evidence type="ECO:0000313" key="2">
    <source>
        <dbReference type="EMBL" id="SDU77574.1"/>
    </source>
</evidence>
<dbReference type="PANTHER" id="PTHR43194:SF5">
    <property type="entry name" value="PIMELOYL-[ACYL-CARRIER PROTEIN] METHYL ESTER ESTERASE"/>
    <property type="match status" value="1"/>
</dbReference>
<dbReference type="STRING" id="131112.SAMN04489737_0073"/>
<gene>
    <name evidence="2" type="ORF">SAMN04489737_0073</name>
</gene>
<accession>A0A1H2L9T0</accession>
<dbReference type="Gene3D" id="3.40.50.1820">
    <property type="entry name" value="alpha/beta hydrolase"/>
    <property type="match status" value="1"/>
</dbReference>
<sequence length="294" mass="32044">MAYRLLERSWSTSITSTSVTHEPDLVRCYGGYMTMLSFRRTGDVSDCPLVLLHALPLDSSMWDQVREILAPIDVITVDAPGFGQSPAGEELADSEPSTTIYVQALKETLDRVGVSRIMLGGLSMGGSVAADFAATYPDMVAGLALMDTGIGADTPERQEFRRNMAQLAEEGKAFEILQGWKESMTGSEVTDQVQESLEARFKAAPGNALAWIQRALAARSDRSDVVELIDGPVFFIRGTDDPTASLEYFMQLSLRTKKPRIIEIEGAGHFTADEKPAELAQALTEFVSRVGQPS</sequence>
<feature type="domain" description="AB hydrolase-1" evidence="1">
    <location>
        <begin position="49"/>
        <end position="282"/>
    </location>
</feature>
<dbReference type="PRINTS" id="PR00412">
    <property type="entry name" value="EPOXHYDRLASE"/>
</dbReference>
<dbReference type="Proteomes" id="UP000214355">
    <property type="component" value="Chromosome I"/>
</dbReference>
<dbReference type="SUPFAM" id="SSF53474">
    <property type="entry name" value="alpha/beta-Hydrolases"/>
    <property type="match status" value="1"/>
</dbReference>
<dbReference type="AlphaFoldDB" id="A0A1H2L9T0"/>
<dbReference type="InterPro" id="IPR029058">
    <property type="entry name" value="AB_hydrolase_fold"/>
</dbReference>
<evidence type="ECO:0000259" key="1">
    <source>
        <dbReference type="Pfam" id="PF12697"/>
    </source>
</evidence>
<keyword evidence="3" id="KW-1185">Reference proteome</keyword>
<protein>
    <submittedName>
        <fullName evidence="2">Pimeloyl-ACP methyl ester carboxylesterase</fullName>
    </submittedName>
</protein>
<proteinExistence type="predicted"/>
<dbReference type="Pfam" id="PF12697">
    <property type="entry name" value="Abhydrolase_6"/>
    <property type="match status" value="1"/>
</dbReference>
<dbReference type="EMBL" id="LT629804">
    <property type="protein sequence ID" value="SDU77574.1"/>
    <property type="molecule type" value="Genomic_DNA"/>
</dbReference>
<name>A0A1H2L9T0_9ACTO</name>
<dbReference type="InterPro" id="IPR000073">
    <property type="entry name" value="AB_hydrolase_1"/>
</dbReference>
<reference evidence="3" key="1">
    <citation type="submission" date="2016-10" db="EMBL/GenBank/DDBJ databases">
        <authorList>
            <person name="Varghese N."/>
            <person name="Submissions S."/>
        </authorList>
    </citation>
    <scope>NUCLEOTIDE SEQUENCE [LARGE SCALE GENOMIC DNA]</scope>
    <source>
        <strain evidence="3">DSM 10002</strain>
    </source>
</reference>
<dbReference type="GO" id="GO:0003824">
    <property type="term" value="F:catalytic activity"/>
    <property type="evidence" value="ECO:0007669"/>
    <property type="project" value="InterPro"/>
</dbReference>
<dbReference type="PANTHER" id="PTHR43194">
    <property type="entry name" value="HYDROLASE ALPHA/BETA FOLD FAMILY"/>
    <property type="match status" value="1"/>
</dbReference>
<dbReference type="InterPro" id="IPR050228">
    <property type="entry name" value="Carboxylesterase_BioH"/>
</dbReference>